<comment type="caution">
    <text evidence="1">The sequence shown here is derived from an EMBL/GenBank/DDBJ whole genome shotgun (WGS) entry which is preliminary data.</text>
</comment>
<gene>
    <name evidence="1" type="ORF">HCUR_01223</name>
</gene>
<dbReference type="OrthoDB" id="8482056at2"/>
<organism evidence="1 2">
    <name type="scientific">Holospora curviuscula</name>
    <dbReference type="NCBI Taxonomy" id="1082868"/>
    <lineage>
        <taxon>Bacteria</taxon>
        <taxon>Pseudomonadati</taxon>
        <taxon>Pseudomonadota</taxon>
        <taxon>Alphaproteobacteria</taxon>
        <taxon>Holosporales</taxon>
        <taxon>Holosporaceae</taxon>
        <taxon>Holospora</taxon>
    </lineage>
</organism>
<dbReference type="AlphaFoldDB" id="A0A2S5R7M3"/>
<proteinExistence type="predicted"/>
<name>A0A2S5R7M3_9PROT</name>
<evidence type="ECO:0000313" key="2">
    <source>
        <dbReference type="Proteomes" id="UP000239425"/>
    </source>
</evidence>
<sequence length="120" mass="13912">MIFFLSLYCLKQCFLLRRRVRMQWIDAHLLPKQDQFYTGRISVSVMIVSFFLLDYSAYGQIGMGNPFSFQVDGVDFSKTSTPDEKVAWAKLVDQGMDKIKAAQHILKKREHSKLPPHKPS</sequence>
<evidence type="ECO:0000313" key="1">
    <source>
        <dbReference type="EMBL" id="PPE03341.1"/>
    </source>
</evidence>
<dbReference type="EMBL" id="PHHC01000110">
    <property type="protein sequence ID" value="PPE03341.1"/>
    <property type="molecule type" value="Genomic_DNA"/>
</dbReference>
<protein>
    <submittedName>
        <fullName evidence="1">Uncharacterized protein</fullName>
    </submittedName>
</protein>
<dbReference type="Proteomes" id="UP000239425">
    <property type="component" value="Unassembled WGS sequence"/>
</dbReference>
<keyword evidence="2" id="KW-1185">Reference proteome</keyword>
<reference evidence="1 2" key="1">
    <citation type="submission" date="2017-11" db="EMBL/GenBank/DDBJ databases">
        <title>Comparative genomic analysis of Holospora spp., intranuclear symbionts of paramecia.</title>
        <authorList>
            <person name="Garushyants S.K."/>
            <person name="Beliavskaya A."/>
            <person name="Malko D.B."/>
            <person name="Logacheva M.D."/>
            <person name="Rautian M.S."/>
            <person name="Gelfand M.S."/>
        </authorList>
    </citation>
    <scope>NUCLEOTIDE SEQUENCE [LARGE SCALE GENOMIC DNA]</scope>
    <source>
        <strain evidence="2">02AZ16</strain>
    </source>
</reference>
<accession>A0A2S5R7M3</accession>